<dbReference type="EMBL" id="QUMQ01000001">
    <property type="protein sequence ID" value="REG00912.1"/>
    <property type="molecule type" value="Genomic_DNA"/>
</dbReference>
<accession>A0A3D9ZUP6</accession>
<dbReference type="Pfam" id="PF13814">
    <property type="entry name" value="Replic_Relax"/>
    <property type="match status" value="1"/>
</dbReference>
<dbReference type="OrthoDB" id="2562278at2"/>
<reference evidence="2 3" key="1">
    <citation type="submission" date="2018-08" db="EMBL/GenBank/DDBJ databases">
        <title>Sequencing the genomes of 1000 actinobacteria strains.</title>
        <authorList>
            <person name="Klenk H.-P."/>
        </authorList>
    </citation>
    <scope>NUCLEOTIDE SEQUENCE [LARGE SCALE GENOMIC DNA]</scope>
    <source>
        <strain evidence="2 3">DSM 44099</strain>
    </source>
</reference>
<gene>
    <name evidence="2" type="ORF">DFJ67_6972</name>
</gene>
<evidence type="ECO:0000256" key="1">
    <source>
        <dbReference type="SAM" id="MobiDB-lite"/>
    </source>
</evidence>
<proteinExistence type="predicted"/>
<dbReference type="AlphaFoldDB" id="A0A3D9ZUP6"/>
<evidence type="ECO:0000313" key="2">
    <source>
        <dbReference type="EMBL" id="REG00912.1"/>
    </source>
</evidence>
<protein>
    <submittedName>
        <fullName evidence="2">Protein involved in plasmid replication-relaxation</fullName>
    </submittedName>
</protein>
<comment type="caution">
    <text evidence="2">The sequence shown here is derived from an EMBL/GenBank/DDBJ whole genome shotgun (WGS) entry which is preliminary data.</text>
</comment>
<organism evidence="2 3">
    <name type="scientific">Asanoa ferruginea</name>
    <dbReference type="NCBI Taxonomy" id="53367"/>
    <lineage>
        <taxon>Bacteria</taxon>
        <taxon>Bacillati</taxon>
        <taxon>Actinomycetota</taxon>
        <taxon>Actinomycetes</taxon>
        <taxon>Micromonosporales</taxon>
        <taxon>Micromonosporaceae</taxon>
        <taxon>Asanoa</taxon>
    </lineage>
</organism>
<name>A0A3D9ZUP6_9ACTN</name>
<keyword evidence="3" id="KW-1185">Reference proteome</keyword>
<sequence length="324" mass="35899">MSANPASRQFPPGELLPGNPPVLVLPTTEMQRQAAHTLIDLSHRLRPRDYTIAALLDEHVTLTTEQLTLMLFDNPITCRHRLQALRGLGFIDRFIRNRPGAPNPVCWLPGPLSARYMALARGDNPPTTRALRERQDRVYASPTLAHLLEVNTFFAGLLVHARRHRGADLTRWWSERTTAAAFGRRIRPDGHGVWSDGHGQTGFFVELDRGTETIGTLVDKLGSHRRLRAEGGPAYPVLFVLPSRIREQNLHRRLAERPEPSLHIATTSPESGPDPAGPVWRLAGNGRHRLALGELPSDHGEAGPLSPGPPRPDQHPLRLPNPSG</sequence>
<evidence type="ECO:0000313" key="3">
    <source>
        <dbReference type="Proteomes" id="UP000256913"/>
    </source>
</evidence>
<dbReference type="Proteomes" id="UP000256913">
    <property type="component" value="Unassembled WGS sequence"/>
</dbReference>
<dbReference type="InterPro" id="IPR025855">
    <property type="entry name" value="Replic_Relax"/>
</dbReference>
<feature type="region of interest" description="Disordered" evidence="1">
    <location>
        <begin position="253"/>
        <end position="324"/>
    </location>
</feature>